<evidence type="ECO:0000313" key="1">
    <source>
        <dbReference type="EMBL" id="KAF9060426.1"/>
    </source>
</evidence>
<protein>
    <submittedName>
        <fullName evidence="1">Uncharacterized protein</fullName>
    </submittedName>
</protein>
<gene>
    <name evidence="1" type="ORF">BDP27DRAFT_421353</name>
</gene>
<keyword evidence="2" id="KW-1185">Reference proteome</keyword>
<sequence>MYIYRGFLTYVPNADRTGLTVIFPRFLDVGQPVQAFWQWDIDFGGNHNETQVFYGVVTSIQHETKCHSVKLANDNDMFYLEASFWGEKIGEIYVTYKSKYGVAGREEAMCLVYRSAADDPIAVPRIYMGRGELGKQGEKETLILVVPVSLENGNPICAFWNSTDVNKHHSLIGNITIKRSKMPGGLEMEWEVQNFSFTGRVKPGMHNMVLNVNSQKGGKGIDVDLTLQPPGHHLQDVLALRHEPKISAISDKTSTVVNNTSEAVATVVLLNSGMSTTDKVFAAAGLLLGAAGVATITAGTGVSAFVAAVSMLVSGAAAAHTFNPPGEPQTRSLFPGDYMTRTSSGGIVLSNNDCEFFFARLDSQSHRLIVSRGCKRDLGNETYKLSDLLSDTAIHEVILDIVIEPMKTISYYRIVKIKGLKPEGESSQSPAQPSVGDFYTSAPAVLLGQNPEPPKFYGQLGQYLENSSPSQLRFRAHSSLSIALFLGVSNVNEYYEILRTPGGRLVVKMKNIHIYKATYDIPIVKYSSTEAGVLQAIEQDPTKWAYSWRKNLTTPYQPIYGYGGHIVWDCTYTTGSSAPSAYFLVGAEVPYTHIFT</sequence>
<dbReference type="EMBL" id="JADNRY010000244">
    <property type="protein sequence ID" value="KAF9060426.1"/>
    <property type="molecule type" value="Genomic_DNA"/>
</dbReference>
<dbReference type="Proteomes" id="UP000772434">
    <property type="component" value="Unassembled WGS sequence"/>
</dbReference>
<comment type="caution">
    <text evidence="1">The sequence shown here is derived from an EMBL/GenBank/DDBJ whole genome shotgun (WGS) entry which is preliminary data.</text>
</comment>
<dbReference type="AlphaFoldDB" id="A0A9P5P8V0"/>
<accession>A0A9P5P8V0</accession>
<name>A0A9P5P8V0_9AGAR</name>
<reference evidence="1" key="1">
    <citation type="submission" date="2020-11" db="EMBL/GenBank/DDBJ databases">
        <authorList>
            <consortium name="DOE Joint Genome Institute"/>
            <person name="Ahrendt S."/>
            <person name="Riley R."/>
            <person name="Andreopoulos W."/>
            <person name="Labutti K."/>
            <person name="Pangilinan J."/>
            <person name="Ruiz-Duenas F.J."/>
            <person name="Barrasa J.M."/>
            <person name="Sanchez-Garcia M."/>
            <person name="Camarero S."/>
            <person name="Miyauchi S."/>
            <person name="Serrano A."/>
            <person name="Linde D."/>
            <person name="Babiker R."/>
            <person name="Drula E."/>
            <person name="Ayuso-Fernandez I."/>
            <person name="Pacheco R."/>
            <person name="Padilla G."/>
            <person name="Ferreira P."/>
            <person name="Barriuso J."/>
            <person name="Kellner H."/>
            <person name="Castanera R."/>
            <person name="Alfaro M."/>
            <person name="Ramirez L."/>
            <person name="Pisabarro A.G."/>
            <person name="Kuo A."/>
            <person name="Tritt A."/>
            <person name="Lipzen A."/>
            <person name="He G."/>
            <person name="Yan M."/>
            <person name="Ng V."/>
            <person name="Cullen D."/>
            <person name="Martin F."/>
            <person name="Rosso M.-N."/>
            <person name="Henrissat B."/>
            <person name="Hibbett D."/>
            <person name="Martinez A.T."/>
            <person name="Grigoriev I.V."/>
        </authorList>
    </citation>
    <scope>NUCLEOTIDE SEQUENCE</scope>
    <source>
        <strain evidence="1">AH 40177</strain>
    </source>
</reference>
<proteinExistence type="predicted"/>
<evidence type="ECO:0000313" key="2">
    <source>
        <dbReference type="Proteomes" id="UP000772434"/>
    </source>
</evidence>
<organism evidence="1 2">
    <name type="scientific">Rhodocollybia butyracea</name>
    <dbReference type="NCBI Taxonomy" id="206335"/>
    <lineage>
        <taxon>Eukaryota</taxon>
        <taxon>Fungi</taxon>
        <taxon>Dikarya</taxon>
        <taxon>Basidiomycota</taxon>
        <taxon>Agaricomycotina</taxon>
        <taxon>Agaricomycetes</taxon>
        <taxon>Agaricomycetidae</taxon>
        <taxon>Agaricales</taxon>
        <taxon>Marasmiineae</taxon>
        <taxon>Omphalotaceae</taxon>
        <taxon>Rhodocollybia</taxon>
    </lineage>
</organism>